<keyword evidence="2" id="KW-0812">Transmembrane</keyword>
<gene>
    <name evidence="3" type="ORF">G6O67_001101</name>
</gene>
<proteinExistence type="predicted"/>
<protein>
    <submittedName>
        <fullName evidence="3">Uncharacterized protein</fullName>
    </submittedName>
</protein>
<feature type="compositionally biased region" description="Polar residues" evidence="1">
    <location>
        <begin position="360"/>
        <end position="373"/>
    </location>
</feature>
<name>A0A8H4PWS9_9HYPO</name>
<keyword evidence="2" id="KW-0472">Membrane</keyword>
<feature type="transmembrane region" description="Helical" evidence="2">
    <location>
        <begin position="241"/>
        <end position="263"/>
    </location>
</feature>
<feature type="region of interest" description="Disordered" evidence="1">
    <location>
        <begin position="273"/>
        <end position="323"/>
    </location>
</feature>
<evidence type="ECO:0000256" key="2">
    <source>
        <dbReference type="SAM" id="Phobius"/>
    </source>
</evidence>
<keyword evidence="4" id="KW-1185">Reference proteome</keyword>
<sequence length="405" mass="42101">MNILSLLPVAGVSAAGERCGTLPVALVPRHVLDRPAVLARRDGAMSERDAALAKRDGGCEEGFHNCLDIDQNKCCDNQSYCYVNKAGEGKCCPIGSNCVENSFCRSDSYFCKGRVTVDGVVETGRDGCCQRKCPQTSHFLCPQSRGGKCCPYAAECRAGGKCLETVTASSAPTPGIITPGGCSASQYRCADGTGCCDDGQRCTRLSGTAYCAAGSSPTGDTGAWSVDASPPGPGLSAGAKAAVGTTVALALSFVLGAMAWICISTRSRRRRRQQRAAAERAAARSPDGAEMRGLAETNLAPRPRPGRGLTQVYSGPNPVAGPYTDAATLDELRMSLPGLARAGPSRPDGPGDIVAPVEMDSSSTPNRPRQTSPGPFELDGAGAYPYPPPSYQRLLVSPGTPPMDK</sequence>
<evidence type="ECO:0000313" key="4">
    <source>
        <dbReference type="Proteomes" id="UP000557566"/>
    </source>
</evidence>
<keyword evidence="2" id="KW-1133">Transmembrane helix</keyword>
<feature type="region of interest" description="Disordered" evidence="1">
    <location>
        <begin position="338"/>
        <end position="405"/>
    </location>
</feature>
<reference evidence="3 4" key="1">
    <citation type="journal article" date="2020" name="Genome Biol. Evol.">
        <title>A new high-quality draft genome assembly of the Chinese cordyceps Ophiocordyceps sinensis.</title>
        <authorList>
            <person name="Shu R."/>
            <person name="Zhang J."/>
            <person name="Meng Q."/>
            <person name="Zhang H."/>
            <person name="Zhou G."/>
            <person name="Li M."/>
            <person name="Wu P."/>
            <person name="Zhao Y."/>
            <person name="Chen C."/>
            <person name="Qin Q."/>
        </authorList>
    </citation>
    <scope>NUCLEOTIDE SEQUENCE [LARGE SCALE GENOMIC DNA]</scope>
    <source>
        <strain evidence="3 4">IOZ07</strain>
    </source>
</reference>
<comment type="caution">
    <text evidence="3">The sequence shown here is derived from an EMBL/GenBank/DDBJ whole genome shotgun (WGS) entry which is preliminary data.</text>
</comment>
<feature type="compositionally biased region" description="Basic and acidic residues" evidence="1">
    <location>
        <begin position="277"/>
        <end position="290"/>
    </location>
</feature>
<evidence type="ECO:0000256" key="1">
    <source>
        <dbReference type="SAM" id="MobiDB-lite"/>
    </source>
</evidence>
<dbReference type="EMBL" id="JAAVMX010000002">
    <property type="protein sequence ID" value="KAF4511900.1"/>
    <property type="molecule type" value="Genomic_DNA"/>
</dbReference>
<dbReference type="OrthoDB" id="4499262at2759"/>
<organism evidence="3 4">
    <name type="scientific">Ophiocordyceps sinensis</name>
    <dbReference type="NCBI Taxonomy" id="72228"/>
    <lineage>
        <taxon>Eukaryota</taxon>
        <taxon>Fungi</taxon>
        <taxon>Dikarya</taxon>
        <taxon>Ascomycota</taxon>
        <taxon>Pezizomycotina</taxon>
        <taxon>Sordariomycetes</taxon>
        <taxon>Hypocreomycetidae</taxon>
        <taxon>Hypocreales</taxon>
        <taxon>Ophiocordycipitaceae</taxon>
        <taxon>Ophiocordyceps</taxon>
    </lineage>
</organism>
<accession>A0A8H4PWS9</accession>
<evidence type="ECO:0000313" key="3">
    <source>
        <dbReference type="EMBL" id="KAF4511900.1"/>
    </source>
</evidence>
<dbReference type="AlphaFoldDB" id="A0A8H4PWS9"/>
<dbReference type="Proteomes" id="UP000557566">
    <property type="component" value="Unassembled WGS sequence"/>
</dbReference>